<reference evidence="1" key="1">
    <citation type="submission" date="2021-06" db="EMBL/GenBank/DDBJ databases">
        <authorList>
            <person name="Kallberg Y."/>
            <person name="Tangrot J."/>
            <person name="Rosling A."/>
        </authorList>
    </citation>
    <scope>NUCLEOTIDE SEQUENCE</scope>
    <source>
        <strain evidence="1">IL203A</strain>
    </source>
</reference>
<dbReference type="EMBL" id="CAJVPU010003288">
    <property type="protein sequence ID" value="CAG8516039.1"/>
    <property type="molecule type" value="Genomic_DNA"/>
</dbReference>
<protein>
    <submittedName>
        <fullName evidence="1">15723_t:CDS:1</fullName>
    </submittedName>
</protein>
<proteinExistence type="predicted"/>
<feature type="non-terminal residue" evidence="1">
    <location>
        <position position="64"/>
    </location>
</feature>
<organism evidence="1 2">
    <name type="scientific">Dentiscutata heterogama</name>
    <dbReference type="NCBI Taxonomy" id="1316150"/>
    <lineage>
        <taxon>Eukaryota</taxon>
        <taxon>Fungi</taxon>
        <taxon>Fungi incertae sedis</taxon>
        <taxon>Mucoromycota</taxon>
        <taxon>Glomeromycotina</taxon>
        <taxon>Glomeromycetes</taxon>
        <taxon>Diversisporales</taxon>
        <taxon>Gigasporaceae</taxon>
        <taxon>Dentiscutata</taxon>
    </lineage>
</organism>
<comment type="caution">
    <text evidence="1">The sequence shown here is derived from an EMBL/GenBank/DDBJ whole genome shotgun (WGS) entry which is preliminary data.</text>
</comment>
<name>A0ACA9L971_9GLOM</name>
<accession>A0ACA9L971</accession>
<sequence length="64" mass="6722">MSQNKSNKQKSKALPLLSSVERQESICSSTSNETNSDYFENSASSRDTGDSDSSKGSGGCSLAP</sequence>
<evidence type="ECO:0000313" key="1">
    <source>
        <dbReference type="EMBL" id="CAG8516039.1"/>
    </source>
</evidence>
<gene>
    <name evidence="1" type="ORF">DHETER_LOCUS3688</name>
</gene>
<keyword evidence="2" id="KW-1185">Reference proteome</keyword>
<dbReference type="Proteomes" id="UP000789702">
    <property type="component" value="Unassembled WGS sequence"/>
</dbReference>
<evidence type="ECO:0000313" key="2">
    <source>
        <dbReference type="Proteomes" id="UP000789702"/>
    </source>
</evidence>